<sequence>MINAPAIFRPASVPGSSLPAASSAAEVRGYLDFQLLMSRMLSEQAPAGAEPAEPAATPASADPDQRAFVTRLQLELGEHLKASWQCVDRLSLAMLADACDACARVSAPAATLALPAPQH</sequence>
<dbReference type="Proteomes" id="UP001059672">
    <property type="component" value="Chromosome"/>
</dbReference>
<accession>A0ABY5HBS2</accession>
<dbReference type="EMBL" id="CP073346">
    <property type="protein sequence ID" value="UTW08807.1"/>
    <property type="molecule type" value="Genomic_DNA"/>
</dbReference>
<protein>
    <submittedName>
        <fullName evidence="2">Uncharacterized protein</fullName>
    </submittedName>
</protein>
<proteinExistence type="predicted"/>
<organism evidence="2 3">
    <name type="scientific">Pseudomonas benzenivorans</name>
    <dbReference type="NCBI Taxonomy" id="556533"/>
    <lineage>
        <taxon>Bacteria</taxon>
        <taxon>Pseudomonadati</taxon>
        <taxon>Pseudomonadota</taxon>
        <taxon>Gammaproteobacteria</taxon>
        <taxon>Pseudomonadales</taxon>
        <taxon>Pseudomonadaceae</taxon>
        <taxon>Pseudomonas</taxon>
    </lineage>
</organism>
<name>A0ABY5HBS2_9PSED</name>
<evidence type="ECO:0000256" key="1">
    <source>
        <dbReference type="SAM" id="MobiDB-lite"/>
    </source>
</evidence>
<reference evidence="2" key="1">
    <citation type="submission" date="2021-04" db="EMBL/GenBank/DDBJ databases">
        <title>Oceanospirillales bacteria with DddD are important DMSP degraders in coastal seawater.</title>
        <authorList>
            <person name="Liu J."/>
        </authorList>
    </citation>
    <scope>NUCLEOTIDE SEQUENCE</scope>
    <source>
        <strain evidence="2">D13-4</strain>
    </source>
</reference>
<evidence type="ECO:0000313" key="3">
    <source>
        <dbReference type="Proteomes" id="UP001059672"/>
    </source>
</evidence>
<dbReference type="RefSeq" id="WP_255839477.1">
    <property type="nucleotide sequence ID" value="NZ_CP073346.1"/>
</dbReference>
<gene>
    <name evidence="2" type="ORF">KDW96_05685</name>
</gene>
<feature type="compositionally biased region" description="Low complexity" evidence="1">
    <location>
        <begin position="44"/>
        <end position="62"/>
    </location>
</feature>
<feature type="region of interest" description="Disordered" evidence="1">
    <location>
        <begin position="44"/>
        <end position="64"/>
    </location>
</feature>
<evidence type="ECO:0000313" key="2">
    <source>
        <dbReference type="EMBL" id="UTW08807.1"/>
    </source>
</evidence>
<keyword evidence="3" id="KW-1185">Reference proteome</keyword>